<comment type="caution">
    <text evidence="4">The sequence shown here is derived from an EMBL/GenBank/DDBJ whole genome shotgun (WGS) entry which is preliminary data.</text>
</comment>
<dbReference type="GO" id="GO:0016746">
    <property type="term" value="F:acyltransferase activity"/>
    <property type="evidence" value="ECO:0007669"/>
    <property type="project" value="UniProtKB-KW"/>
</dbReference>
<gene>
    <name evidence="4" type="ORF">G3M58_92315</name>
</gene>
<sequence>LLRRDVCDLTLLGDVDVIRKKAADLGIDLADTQLIDPHTSELRGAFAERYAELRAHRGVTVELAHDVVADVNYFGTLMVQEGLADGMVSGSVHSTAATIRPAFEIIKT</sequence>
<keyword evidence="2" id="KW-0012">Acyltransferase</keyword>
<dbReference type="AlphaFoldDB" id="A0A6G3XZ23"/>
<evidence type="ECO:0000313" key="4">
    <source>
        <dbReference type="EMBL" id="NEE22832.1"/>
    </source>
</evidence>
<dbReference type="InterPro" id="IPR050500">
    <property type="entry name" value="Phos_Acetyltrans/Butyryltrans"/>
</dbReference>
<evidence type="ECO:0000256" key="1">
    <source>
        <dbReference type="ARBA" id="ARBA00022679"/>
    </source>
</evidence>
<dbReference type="InterPro" id="IPR002505">
    <property type="entry name" value="PTA_PTB"/>
</dbReference>
<dbReference type="SUPFAM" id="SSF53659">
    <property type="entry name" value="Isocitrate/Isopropylmalate dehydrogenase-like"/>
    <property type="match status" value="1"/>
</dbReference>
<dbReference type="Pfam" id="PF01515">
    <property type="entry name" value="PTA_PTB"/>
    <property type="match status" value="1"/>
</dbReference>
<protein>
    <submittedName>
        <fullName evidence="4">Phosphate acetyltransferase</fullName>
    </submittedName>
</protein>
<keyword evidence="1 4" id="KW-0808">Transferase</keyword>
<evidence type="ECO:0000259" key="3">
    <source>
        <dbReference type="Pfam" id="PF01515"/>
    </source>
</evidence>
<dbReference type="EMBL" id="JAAGMN010009984">
    <property type="protein sequence ID" value="NEE22832.1"/>
    <property type="molecule type" value="Genomic_DNA"/>
</dbReference>
<feature type="non-terminal residue" evidence="4">
    <location>
        <position position="1"/>
    </location>
</feature>
<dbReference type="PANTHER" id="PTHR43356:SF3">
    <property type="entry name" value="PHOSPHATE ACETYLTRANSFERASE"/>
    <property type="match status" value="1"/>
</dbReference>
<dbReference type="Gene3D" id="3.40.50.10950">
    <property type="match status" value="1"/>
</dbReference>
<feature type="non-terminal residue" evidence="4">
    <location>
        <position position="108"/>
    </location>
</feature>
<dbReference type="PANTHER" id="PTHR43356">
    <property type="entry name" value="PHOSPHATE ACETYLTRANSFERASE"/>
    <property type="match status" value="1"/>
</dbReference>
<feature type="domain" description="Phosphate acetyl/butaryl transferase" evidence="3">
    <location>
        <begin position="2"/>
        <end position="108"/>
    </location>
</feature>
<organism evidence="4">
    <name type="scientific">Streptomyces sp. SID7499</name>
    <dbReference type="NCBI Taxonomy" id="2706086"/>
    <lineage>
        <taxon>Bacteria</taxon>
        <taxon>Bacillati</taxon>
        <taxon>Actinomycetota</taxon>
        <taxon>Actinomycetes</taxon>
        <taxon>Kitasatosporales</taxon>
        <taxon>Streptomycetaceae</taxon>
        <taxon>Streptomyces</taxon>
    </lineage>
</organism>
<proteinExistence type="predicted"/>
<name>A0A6G3XZ23_9ACTN</name>
<dbReference type="InterPro" id="IPR042113">
    <property type="entry name" value="P_AcTrfase_dom1"/>
</dbReference>
<evidence type="ECO:0000256" key="2">
    <source>
        <dbReference type="ARBA" id="ARBA00023315"/>
    </source>
</evidence>
<reference evidence="4" key="1">
    <citation type="submission" date="2020-01" db="EMBL/GenBank/DDBJ databases">
        <title>Insect and environment-associated Actinomycetes.</title>
        <authorList>
            <person name="Currrie C."/>
            <person name="Chevrette M."/>
            <person name="Carlson C."/>
            <person name="Stubbendieck R."/>
            <person name="Wendt-Pienkowski E."/>
        </authorList>
    </citation>
    <scope>NUCLEOTIDE SEQUENCE</scope>
    <source>
        <strain evidence="4">SID7499</strain>
    </source>
</reference>
<accession>A0A6G3XZ23</accession>